<dbReference type="PROSITE" id="PS50994">
    <property type="entry name" value="INTEGRASE"/>
    <property type="match status" value="1"/>
</dbReference>
<accession>A0A9Q3CH65</accession>
<sequence length="441" mass="50518">MFNDKELFINFMETRYLKIETSDPTSNLFSTVKGTVSITTKNNNLTLQNFLYLPNLSRNLISLLQMFKSSITICNENENFKIIKEGAPILEGQIANNLMVSNFTKHTALLTIMHSRLGHPSNQTLKSMGLPTFEKDHCGMCSRGKMTLKPSCSHFEKVERPLYCLHLDLVRPISPPLVSEHQYLLAIVDQYTSFKLTKFLKHKLDALNKFTIVKNLVEASQGRKIRKKISDRGGEFLNSKFNKIANESGFIHVTSPPYTPQLNGLYERTNRTILEKALCPLLRANLPKKYRAEAVNHASLLENLIPTPLRENLSPFQLWTGNSPRLKSLQTHVIFFENEFPSLQSTPKPNEDELVCSNDILLVEEEEKFFDCKEGLDNEAINNCNFVDEETEQSLEDSNKEEDNERHNISHHSKRIKIIGPRHPTLISSDICEENILPYPR</sequence>
<evidence type="ECO:0000313" key="9">
    <source>
        <dbReference type="Proteomes" id="UP000765509"/>
    </source>
</evidence>
<evidence type="ECO:0000256" key="6">
    <source>
        <dbReference type="SAM" id="MobiDB-lite"/>
    </source>
</evidence>
<dbReference type="AlphaFoldDB" id="A0A9Q3CH65"/>
<dbReference type="GO" id="GO:0006508">
    <property type="term" value="P:proteolysis"/>
    <property type="evidence" value="ECO:0007669"/>
    <property type="project" value="UniProtKB-KW"/>
</dbReference>
<dbReference type="OrthoDB" id="2847449at2759"/>
<dbReference type="Pfam" id="PF00665">
    <property type="entry name" value="rve"/>
    <property type="match status" value="1"/>
</dbReference>
<dbReference type="EMBL" id="AVOT02008082">
    <property type="protein sequence ID" value="MBW0485264.1"/>
    <property type="molecule type" value="Genomic_DNA"/>
</dbReference>
<dbReference type="GO" id="GO:0032196">
    <property type="term" value="P:transposition"/>
    <property type="evidence" value="ECO:0007669"/>
    <property type="project" value="UniProtKB-KW"/>
</dbReference>
<evidence type="ECO:0000256" key="2">
    <source>
        <dbReference type="ARBA" id="ARBA00022670"/>
    </source>
</evidence>
<dbReference type="InterPro" id="IPR036397">
    <property type="entry name" value="RNaseH_sf"/>
</dbReference>
<dbReference type="InterPro" id="IPR039537">
    <property type="entry name" value="Retrotran_Ty1/copia-like"/>
</dbReference>
<evidence type="ECO:0000256" key="4">
    <source>
        <dbReference type="ARBA" id="ARBA00048173"/>
    </source>
</evidence>
<feature type="domain" description="Integrase catalytic" evidence="7">
    <location>
        <begin position="157"/>
        <end position="323"/>
    </location>
</feature>
<dbReference type="GO" id="GO:0003964">
    <property type="term" value="F:RNA-directed DNA polymerase activity"/>
    <property type="evidence" value="ECO:0007669"/>
    <property type="project" value="UniProtKB-EC"/>
</dbReference>
<keyword evidence="2" id="KW-0645">Protease</keyword>
<dbReference type="SUPFAM" id="SSF53098">
    <property type="entry name" value="Ribonuclease H-like"/>
    <property type="match status" value="1"/>
</dbReference>
<keyword evidence="3" id="KW-0694">RNA-binding</keyword>
<gene>
    <name evidence="8" type="ORF">O181_024979</name>
</gene>
<protein>
    <recommendedName>
        <fullName evidence="7">Integrase catalytic domain-containing protein</fullName>
    </recommendedName>
</protein>
<dbReference type="PANTHER" id="PTHR42648:SF18">
    <property type="entry name" value="RETROTRANSPOSON, UNCLASSIFIED-LIKE PROTEIN"/>
    <property type="match status" value="1"/>
</dbReference>
<comment type="catalytic activity">
    <reaction evidence="5">
        <text>DNA(n) + a 2'-deoxyribonucleoside 5'-triphosphate = DNA(n+1) + diphosphate</text>
        <dbReference type="Rhea" id="RHEA:22508"/>
        <dbReference type="Rhea" id="RHEA-COMP:17339"/>
        <dbReference type="Rhea" id="RHEA-COMP:17340"/>
        <dbReference type="ChEBI" id="CHEBI:33019"/>
        <dbReference type="ChEBI" id="CHEBI:61560"/>
        <dbReference type="ChEBI" id="CHEBI:173112"/>
        <dbReference type="EC" id="2.7.7.7"/>
    </reaction>
</comment>
<proteinExistence type="predicted"/>
<reference evidence="8" key="1">
    <citation type="submission" date="2021-03" db="EMBL/GenBank/DDBJ databases">
        <title>Draft genome sequence of rust myrtle Austropuccinia psidii MF-1, a brazilian biotype.</title>
        <authorList>
            <person name="Quecine M.C."/>
            <person name="Pachon D.M.R."/>
            <person name="Bonatelli M.L."/>
            <person name="Correr F.H."/>
            <person name="Franceschini L.M."/>
            <person name="Leite T.F."/>
            <person name="Margarido G.R.A."/>
            <person name="Almeida C.A."/>
            <person name="Ferrarezi J.A."/>
            <person name="Labate C.A."/>
        </authorList>
    </citation>
    <scope>NUCLEOTIDE SEQUENCE</scope>
    <source>
        <strain evidence="8">MF-1</strain>
    </source>
</reference>
<dbReference type="Pfam" id="PF22936">
    <property type="entry name" value="Pol_BBD"/>
    <property type="match status" value="1"/>
</dbReference>
<evidence type="ECO:0000313" key="8">
    <source>
        <dbReference type="EMBL" id="MBW0485264.1"/>
    </source>
</evidence>
<evidence type="ECO:0000259" key="7">
    <source>
        <dbReference type="PROSITE" id="PS50994"/>
    </source>
</evidence>
<keyword evidence="9" id="KW-1185">Reference proteome</keyword>
<evidence type="ECO:0000256" key="5">
    <source>
        <dbReference type="ARBA" id="ARBA00049244"/>
    </source>
</evidence>
<dbReference type="GO" id="GO:0015074">
    <property type="term" value="P:DNA integration"/>
    <property type="evidence" value="ECO:0007669"/>
    <property type="project" value="InterPro"/>
</dbReference>
<dbReference type="GO" id="GO:0008233">
    <property type="term" value="F:peptidase activity"/>
    <property type="evidence" value="ECO:0007669"/>
    <property type="project" value="UniProtKB-KW"/>
</dbReference>
<feature type="region of interest" description="Disordered" evidence="6">
    <location>
        <begin position="391"/>
        <end position="415"/>
    </location>
</feature>
<name>A0A9Q3CH65_9BASI</name>
<keyword evidence="2" id="KW-0378">Hydrolase</keyword>
<comment type="catalytic activity">
    <reaction evidence="4">
        <text>DNA(n) + a 2'-deoxyribonucleoside 5'-triphosphate = DNA(n+1) + diphosphate</text>
        <dbReference type="Rhea" id="RHEA:22508"/>
        <dbReference type="Rhea" id="RHEA-COMP:17339"/>
        <dbReference type="Rhea" id="RHEA-COMP:17340"/>
        <dbReference type="ChEBI" id="CHEBI:33019"/>
        <dbReference type="ChEBI" id="CHEBI:61560"/>
        <dbReference type="ChEBI" id="CHEBI:173112"/>
        <dbReference type="EC" id="2.7.7.49"/>
    </reaction>
</comment>
<keyword evidence="1" id="KW-0815">Transposition</keyword>
<organism evidence="8 9">
    <name type="scientific">Austropuccinia psidii MF-1</name>
    <dbReference type="NCBI Taxonomy" id="1389203"/>
    <lineage>
        <taxon>Eukaryota</taxon>
        <taxon>Fungi</taxon>
        <taxon>Dikarya</taxon>
        <taxon>Basidiomycota</taxon>
        <taxon>Pucciniomycotina</taxon>
        <taxon>Pucciniomycetes</taxon>
        <taxon>Pucciniales</taxon>
        <taxon>Sphaerophragmiaceae</taxon>
        <taxon>Austropuccinia</taxon>
    </lineage>
</organism>
<evidence type="ECO:0000256" key="3">
    <source>
        <dbReference type="ARBA" id="ARBA00022884"/>
    </source>
</evidence>
<evidence type="ECO:0000256" key="1">
    <source>
        <dbReference type="ARBA" id="ARBA00022578"/>
    </source>
</evidence>
<dbReference type="Gene3D" id="3.30.420.10">
    <property type="entry name" value="Ribonuclease H-like superfamily/Ribonuclease H"/>
    <property type="match status" value="1"/>
</dbReference>
<dbReference type="InterPro" id="IPR012337">
    <property type="entry name" value="RNaseH-like_sf"/>
</dbReference>
<feature type="compositionally biased region" description="Basic and acidic residues" evidence="6">
    <location>
        <begin position="397"/>
        <end position="408"/>
    </location>
</feature>
<comment type="caution">
    <text evidence="8">The sequence shown here is derived from an EMBL/GenBank/DDBJ whole genome shotgun (WGS) entry which is preliminary data.</text>
</comment>
<dbReference type="GO" id="GO:0003723">
    <property type="term" value="F:RNA binding"/>
    <property type="evidence" value="ECO:0007669"/>
    <property type="project" value="UniProtKB-KW"/>
</dbReference>
<dbReference type="PANTHER" id="PTHR42648">
    <property type="entry name" value="TRANSPOSASE, PUTATIVE-RELATED"/>
    <property type="match status" value="1"/>
</dbReference>
<dbReference type="InterPro" id="IPR001584">
    <property type="entry name" value="Integrase_cat-core"/>
</dbReference>
<dbReference type="GO" id="GO:0005634">
    <property type="term" value="C:nucleus"/>
    <property type="evidence" value="ECO:0007669"/>
    <property type="project" value="UniProtKB-ARBA"/>
</dbReference>
<dbReference type="Proteomes" id="UP000765509">
    <property type="component" value="Unassembled WGS sequence"/>
</dbReference>
<dbReference type="GO" id="GO:0003887">
    <property type="term" value="F:DNA-directed DNA polymerase activity"/>
    <property type="evidence" value="ECO:0007669"/>
    <property type="project" value="UniProtKB-EC"/>
</dbReference>
<dbReference type="InterPro" id="IPR054722">
    <property type="entry name" value="PolX-like_BBD"/>
</dbReference>